<dbReference type="PROSITE" id="PS50893">
    <property type="entry name" value="ABC_TRANSPORTER_2"/>
    <property type="match status" value="1"/>
</dbReference>
<sequence length="352" mass="37364">MTREPAVEVRELVKRYPKSPANAVDGLSFAVERGEVFGLLGPNGAGKTTTVGVLTTRVLPTGGSARIAGLDVVADAVAVRSRLAVVPQRVNLDRSLSVRDNLVFHAAYHGVGRAERNRRADALLDRMGLRDKAKAMADDLSGGQSQRVMIARGLMHRPEVLFLDEPSTGLDPQARLFVHDQVRKLRDEGVTIVLTTHDMDEAQKLSDRVGIVDHGRLLALDTPAGLIRSLPGCGTVEVTVAPGSRPGDDLVARLFELPGVERVEQLAAATVSAPLPGGPQRVDGPGRIAAPPAPTAPGTDIRLRLYVDTEPAALVGPVVAQLSSLDAQVSDLSLGEPSLEDVFISLTGRDLR</sequence>
<dbReference type="PANTHER" id="PTHR42711:SF18">
    <property type="entry name" value="ABC TRANSPORTER, ATP-BINDING PROTEIN"/>
    <property type="match status" value="1"/>
</dbReference>
<evidence type="ECO:0000256" key="5">
    <source>
        <dbReference type="ARBA" id="ARBA00023251"/>
    </source>
</evidence>
<evidence type="ECO:0000256" key="6">
    <source>
        <dbReference type="SAM" id="MobiDB-lite"/>
    </source>
</evidence>
<keyword evidence="9" id="KW-1185">Reference proteome</keyword>
<keyword evidence="3" id="KW-0547">Nucleotide-binding</keyword>
<dbReference type="PANTHER" id="PTHR42711">
    <property type="entry name" value="ABC TRANSPORTER ATP-BINDING PROTEIN"/>
    <property type="match status" value="1"/>
</dbReference>
<evidence type="ECO:0000256" key="1">
    <source>
        <dbReference type="ARBA" id="ARBA00004202"/>
    </source>
</evidence>
<keyword evidence="2" id="KW-0813">Transport</keyword>
<dbReference type="GO" id="GO:0005524">
    <property type="term" value="F:ATP binding"/>
    <property type="evidence" value="ECO:0007669"/>
    <property type="project" value="UniProtKB-KW"/>
</dbReference>
<gene>
    <name evidence="8" type="ORF">ACFQE5_12565</name>
</gene>
<evidence type="ECO:0000259" key="7">
    <source>
        <dbReference type="PROSITE" id="PS50893"/>
    </source>
</evidence>
<evidence type="ECO:0000256" key="4">
    <source>
        <dbReference type="ARBA" id="ARBA00022840"/>
    </source>
</evidence>
<dbReference type="Pfam" id="PF00005">
    <property type="entry name" value="ABC_tran"/>
    <property type="match status" value="1"/>
</dbReference>
<protein>
    <submittedName>
        <fullName evidence="8">ABC transporter ATP-binding protein</fullName>
    </submittedName>
</protein>
<evidence type="ECO:0000256" key="2">
    <source>
        <dbReference type="ARBA" id="ARBA00022448"/>
    </source>
</evidence>
<dbReference type="InterPro" id="IPR017871">
    <property type="entry name" value="ABC_transporter-like_CS"/>
</dbReference>
<name>A0ABW1J3X9_9PSEU</name>
<evidence type="ECO:0000313" key="9">
    <source>
        <dbReference type="Proteomes" id="UP001596302"/>
    </source>
</evidence>
<dbReference type="RefSeq" id="WP_379585073.1">
    <property type="nucleotide sequence ID" value="NZ_JBHSQW010000026.1"/>
</dbReference>
<proteinExistence type="predicted"/>
<dbReference type="SUPFAM" id="SSF52540">
    <property type="entry name" value="P-loop containing nucleoside triphosphate hydrolases"/>
    <property type="match status" value="1"/>
</dbReference>
<dbReference type="PROSITE" id="PS00211">
    <property type="entry name" value="ABC_TRANSPORTER_1"/>
    <property type="match status" value="1"/>
</dbReference>
<feature type="domain" description="ABC transporter" evidence="7">
    <location>
        <begin position="7"/>
        <end position="239"/>
    </location>
</feature>
<dbReference type="EMBL" id="JBHSQW010000026">
    <property type="protein sequence ID" value="MFC5995045.1"/>
    <property type="molecule type" value="Genomic_DNA"/>
</dbReference>
<accession>A0ABW1J3X9</accession>
<reference evidence="9" key="1">
    <citation type="journal article" date="2019" name="Int. J. Syst. Evol. Microbiol.">
        <title>The Global Catalogue of Microorganisms (GCM) 10K type strain sequencing project: providing services to taxonomists for standard genome sequencing and annotation.</title>
        <authorList>
            <consortium name="The Broad Institute Genomics Platform"/>
            <consortium name="The Broad Institute Genome Sequencing Center for Infectious Disease"/>
            <person name="Wu L."/>
            <person name="Ma J."/>
        </authorList>
    </citation>
    <scope>NUCLEOTIDE SEQUENCE [LARGE SCALE GENOMIC DNA]</scope>
    <source>
        <strain evidence="9">CCM 8391</strain>
    </source>
</reference>
<keyword evidence="5" id="KW-0046">Antibiotic resistance</keyword>
<comment type="caution">
    <text evidence="8">The sequence shown here is derived from an EMBL/GenBank/DDBJ whole genome shotgun (WGS) entry which is preliminary data.</text>
</comment>
<organism evidence="8 9">
    <name type="scientific">Pseudonocardia hispaniensis</name>
    <dbReference type="NCBI Taxonomy" id="904933"/>
    <lineage>
        <taxon>Bacteria</taxon>
        <taxon>Bacillati</taxon>
        <taxon>Actinomycetota</taxon>
        <taxon>Actinomycetes</taxon>
        <taxon>Pseudonocardiales</taxon>
        <taxon>Pseudonocardiaceae</taxon>
        <taxon>Pseudonocardia</taxon>
    </lineage>
</organism>
<dbReference type="Proteomes" id="UP001596302">
    <property type="component" value="Unassembled WGS sequence"/>
</dbReference>
<dbReference type="InterPro" id="IPR027417">
    <property type="entry name" value="P-loop_NTPase"/>
</dbReference>
<dbReference type="InterPro" id="IPR003593">
    <property type="entry name" value="AAA+_ATPase"/>
</dbReference>
<dbReference type="InterPro" id="IPR003439">
    <property type="entry name" value="ABC_transporter-like_ATP-bd"/>
</dbReference>
<evidence type="ECO:0000256" key="3">
    <source>
        <dbReference type="ARBA" id="ARBA00022741"/>
    </source>
</evidence>
<dbReference type="InterPro" id="IPR050763">
    <property type="entry name" value="ABC_transporter_ATP-binding"/>
</dbReference>
<comment type="subcellular location">
    <subcellularLocation>
        <location evidence="1">Cell membrane</location>
        <topology evidence="1">Peripheral membrane protein</topology>
    </subcellularLocation>
</comment>
<feature type="region of interest" description="Disordered" evidence="6">
    <location>
        <begin position="274"/>
        <end position="295"/>
    </location>
</feature>
<dbReference type="Gene3D" id="3.40.50.300">
    <property type="entry name" value="P-loop containing nucleotide triphosphate hydrolases"/>
    <property type="match status" value="1"/>
</dbReference>
<keyword evidence="4 8" id="KW-0067">ATP-binding</keyword>
<dbReference type="SMART" id="SM00382">
    <property type="entry name" value="AAA"/>
    <property type="match status" value="1"/>
</dbReference>
<evidence type="ECO:0000313" key="8">
    <source>
        <dbReference type="EMBL" id="MFC5995045.1"/>
    </source>
</evidence>